<feature type="transmembrane region" description="Helical" evidence="2">
    <location>
        <begin position="1043"/>
        <end position="1065"/>
    </location>
</feature>
<protein>
    <submittedName>
        <fullName evidence="4">Uncharacterized protein</fullName>
    </submittedName>
</protein>
<reference evidence="4" key="2">
    <citation type="submission" date="2023-11" db="UniProtKB">
        <authorList>
            <consortium name="WormBaseParasite"/>
        </authorList>
    </citation>
    <scope>IDENTIFICATION</scope>
</reference>
<reference evidence="3" key="1">
    <citation type="submission" date="2022-06" db="EMBL/GenBank/DDBJ databases">
        <authorList>
            <person name="Berger JAMES D."/>
            <person name="Berger JAMES D."/>
        </authorList>
    </citation>
    <scope>NUCLEOTIDE SEQUENCE [LARGE SCALE GENOMIC DNA]</scope>
</reference>
<evidence type="ECO:0000256" key="1">
    <source>
        <dbReference type="SAM" id="MobiDB-lite"/>
    </source>
</evidence>
<organism evidence="3 4">
    <name type="scientific">Trichobilharzia regenti</name>
    <name type="common">Nasal bird schistosome</name>
    <dbReference type="NCBI Taxonomy" id="157069"/>
    <lineage>
        <taxon>Eukaryota</taxon>
        <taxon>Metazoa</taxon>
        <taxon>Spiralia</taxon>
        <taxon>Lophotrochozoa</taxon>
        <taxon>Platyhelminthes</taxon>
        <taxon>Trematoda</taxon>
        <taxon>Digenea</taxon>
        <taxon>Strigeidida</taxon>
        <taxon>Schistosomatoidea</taxon>
        <taxon>Schistosomatidae</taxon>
        <taxon>Trichobilharzia</taxon>
    </lineage>
</organism>
<keyword evidence="2" id="KW-0812">Transmembrane</keyword>
<dbReference type="GO" id="GO:0000981">
    <property type="term" value="F:DNA-binding transcription factor activity, RNA polymerase II-specific"/>
    <property type="evidence" value="ECO:0007669"/>
    <property type="project" value="TreeGrafter"/>
</dbReference>
<evidence type="ECO:0000313" key="4">
    <source>
        <dbReference type="WBParaSite" id="TREG1_66950.1"/>
    </source>
</evidence>
<name>A0AA85K510_TRIRE</name>
<evidence type="ECO:0000313" key="3">
    <source>
        <dbReference type="Proteomes" id="UP000050795"/>
    </source>
</evidence>
<sequence length="2028" mass="232516">MTGGSIQLSEDLTEGNLFYRQHYENWILWRNSILFLLLLCSGIFVSIDLYNISDKKFNTFVWNNHPHFGRQHSQILNSLNIIKDLVTANNYITTEKVSSSISSVSSTSSLMNDQSGDNNNHNNEGKLNRTALKHHYSNNLFRRNVQLQHLTKSCLNMESIDWNMMLRRDKTYYRYESFIQLTNIDVKGSNFHFEDTNPLTNQISYTKEVTQRLDNLSFVLPFSSGISVHINVKNIRLLPEYEDVEHLASDNGIVMDSSRKSNMQHWRKPLETIIKTACRYPLPKQYYLAMHPYLDRHTTARRHVCKRNSQSPNICPANYPSGYVFYDRSINGQCTQNKASYLPPQLNSFYCTINSPLVNQLFQEEIIESQSYLKDIHCDTQRRICQTCLKQSCWNVEKNNINNNNNINVQSEMSVRQNLQNDVIGSHGDIGINNNNDVNNMNNNNHRVTSENLLQVNDIVQNLWAVNEPHCCRVDCYSSPSCLDYFGAKCEIYTSRHPNATEICLQGKTLKFTLNPEFDLNNGTYTCHIQHSPPKILYTIETWLTLDSSVSPNTIWYSSPLKYDINLENEKKYRSRKIDKLKDRIQNRQKLFQKRGALLLWNENIHLEHRTELPLWKDAIVHKSSDKALSLYKLKSFKEFDKEPPILQRHKEEKYIIVQFSKPFHYSTANWGNQTCQINISHIHRAQPIYAEDTKVPVKLTSGVQKTTSNTFLYTFQDRHRKSTIKVKTSKNHSLLYTAICLNGLTFKSSKHHAYTKQMTLNTHSKHSSEPIGRLNPNLRIYTKRLKTNCELNTTWRAIISGSVTRKPTYIHLKISTGFLKHTSPTHHLSSSTNEDTASRINEQKNILFEKDLILLPNVFNSTTVATNFEADEQSFEIHFDIEQIHFSSFNSILLHSSVLIFIHIKDCFTEYLLTKGFEILNNNDGLFKSTMVHAGQNNSMLKYYQSIRVDSLNTDKMHLPFIITCLIIGLTYIILLTIYAVVKICHSSNGVVRNASTNYTTVVSKVQRGGYSSFSVYPTNLLNANIQSSLTCSQKFFIMTYLCFRVFYTFLFTISVGLSFVLSIETDATVEFTSAVYNNHFVTMNTLGRYSGSFDSRLNSPSVMSTMPLATDIGNRWRGAKVWVLEAARMEDFAQSELLRQIQKGTGQVSDCGKHYEEHSKQLSKVMLYIGKQLISWLSQTNTPNSFTVKNSNNHMNGNPINYNYNFNNAIYEDPITMSISEKDKNGNNNHANGSAWTLNSMNVQISTIEQETWNNLERNSWLPYLDTVDDYLRKTRDDLDTKVIDYWAPYDQLLANLLINPWIAPARRALNTSWLQEKRISFMDRTYFGLLSNDIDSEDESQPSNDVSMLNGARETQSLMLSNFIGVPQPAHARLAGTRIWNSFRNLVPGLPSKFYYKLEPSSTLTSSSSSSTSSSSSLSLSSTIKASALNKDSDFQKKPKLYHDYRQMLSNEDWYHIPSGQLSLNDKQSIVDFTDFSTHFSVFSTAVTKKSGNLMSSDTNAYFLTLTQVRLLLLLLDAIIILARCFQTFNFMHNIWFGDTRLVSGNHSLHGMNENSQVMIESFDSSTIQQQQQHRQSQSLSLTQSQLQQQQQQQHSTSPNHPSNCHYQLQQNIRSPKRIPLPVGSTPFLHPTSCSSSLRESNHHTVSNEFSTSPTRNYNETMVVNQSIRINDCERKSSTGMNISQTSNPPTLHFDNGTGRFTACYCCLDTHYLLVITGWLLAKTGVFARSRALEDCRQRTNAILKTIQPNHINMDLIRSARINAAREAHWMNQLTNRLTHVQTHIQLQFITELCLLQKGLANHYYVLNQHQPQNQHQQAGQIHLPGTSDTKSSFSACELIGPNSQFTEQALSILSIWRLDPMTNKQIKHTLKTPTCHFSPIVPATYAESHLSRLLRMTSLNEHEYHPKKLKQKAKMSVSTNNQTDFTQTDGNQLDFDYEQITTSIGSLSTLINAVYRLMLTSLTVMIAMGGLLVCLHMISVLARMIIRIPVRKIYYASSYPPYTSSVNNQSYSPTPFRRRNSLSR</sequence>
<feature type="transmembrane region" description="Helical" evidence="2">
    <location>
        <begin position="27"/>
        <end position="47"/>
    </location>
</feature>
<feature type="region of interest" description="Disordered" evidence="1">
    <location>
        <begin position="1566"/>
        <end position="1609"/>
    </location>
</feature>
<evidence type="ECO:0000256" key="2">
    <source>
        <dbReference type="SAM" id="Phobius"/>
    </source>
</evidence>
<dbReference type="Proteomes" id="UP000050795">
    <property type="component" value="Unassembled WGS sequence"/>
</dbReference>
<proteinExistence type="predicted"/>
<keyword evidence="2" id="KW-1133">Transmembrane helix</keyword>
<dbReference type="PANTHER" id="PTHR14596">
    <property type="entry name" value="ZINC FINGER PROTEIN"/>
    <property type="match status" value="1"/>
</dbReference>
<dbReference type="GO" id="GO:0005634">
    <property type="term" value="C:nucleus"/>
    <property type="evidence" value="ECO:0007669"/>
    <property type="project" value="TreeGrafter"/>
</dbReference>
<feature type="transmembrane region" description="Helical" evidence="2">
    <location>
        <begin position="960"/>
        <end position="983"/>
    </location>
</feature>
<dbReference type="WBParaSite" id="TREG1_66950.1">
    <property type="protein sequence ID" value="TREG1_66950.1"/>
    <property type="gene ID" value="TREG1_66950"/>
</dbReference>
<dbReference type="GO" id="GO:0042594">
    <property type="term" value="P:response to starvation"/>
    <property type="evidence" value="ECO:0007669"/>
    <property type="project" value="TreeGrafter"/>
</dbReference>
<feature type="transmembrane region" description="Helical" evidence="2">
    <location>
        <begin position="1961"/>
        <end position="1986"/>
    </location>
</feature>
<feature type="region of interest" description="Disordered" evidence="1">
    <location>
        <begin position="1636"/>
        <end position="1657"/>
    </location>
</feature>
<dbReference type="GO" id="GO:0000987">
    <property type="term" value="F:cis-regulatory region sequence-specific DNA binding"/>
    <property type="evidence" value="ECO:0007669"/>
    <property type="project" value="TreeGrafter"/>
</dbReference>
<feature type="compositionally biased region" description="Low complexity" evidence="1">
    <location>
        <begin position="1568"/>
        <end position="1601"/>
    </location>
</feature>
<dbReference type="PANTHER" id="PTHR14596:SF72">
    <property type="entry name" value="ZINC FINGER PROTEIN MSN2-RELATED"/>
    <property type="match status" value="1"/>
</dbReference>
<accession>A0AA85K510</accession>
<keyword evidence="3" id="KW-1185">Reference proteome</keyword>
<keyword evidence="2" id="KW-0472">Membrane</keyword>